<comment type="caution">
    <text evidence="2">The sequence shown here is derived from an EMBL/GenBank/DDBJ whole genome shotgun (WGS) entry which is preliminary data.</text>
</comment>
<name>A0A2H6K691_9APIC</name>
<dbReference type="GeneID" id="39872278"/>
<sequence>MAGANAASNNPCGCAKETYAKSHNPDCVEPSCKECKVCCDEYCGYCKKECKAGTDGKKCKCRLYRCACPESCYGEDGDDNPCKGGNNNCDRCKKRCTENNLGKRCICVLCNCGCSYGLCNCCIWCPDSKCDGRGTCDGFVLKQTVKVPCESGKCKGHGVRKDKPCEEGACPTHGEEIQYNCFFAKEFENGKCIARCNDCGGLCGAHVFYCIGSMIVAVTVLIFASFIAWNTYPEKFRKVFYGLRAAFANSTKSSGASTNLAGGRIHEEMDTDEYSAFPFKGLM</sequence>
<dbReference type="VEuPathDB" id="PiroplasmaDB:BOVATA_000010"/>
<feature type="transmembrane region" description="Helical" evidence="1">
    <location>
        <begin position="206"/>
        <end position="229"/>
    </location>
</feature>
<reference evidence="2 3" key="1">
    <citation type="journal article" date="2017" name="BMC Genomics">
        <title>Whole-genome assembly of Babesia ovata and comparative genomics between closely related pathogens.</title>
        <authorList>
            <person name="Yamagishi J."/>
            <person name="Asada M."/>
            <person name="Hakimi H."/>
            <person name="Tanaka T.Q."/>
            <person name="Sugimoto C."/>
            <person name="Kawazu S."/>
        </authorList>
    </citation>
    <scope>NUCLEOTIDE SEQUENCE [LARGE SCALE GENOMIC DNA]</scope>
    <source>
        <strain evidence="2 3">Miyake</strain>
    </source>
</reference>
<dbReference type="AlphaFoldDB" id="A0A2H6K691"/>
<evidence type="ECO:0000313" key="3">
    <source>
        <dbReference type="Proteomes" id="UP000236319"/>
    </source>
</evidence>
<proteinExistence type="predicted"/>
<evidence type="ECO:0000313" key="2">
    <source>
        <dbReference type="EMBL" id="GBE58508.1"/>
    </source>
</evidence>
<dbReference type="RefSeq" id="XP_028864751.1">
    <property type="nucleotide sequence ID" value="XM_029008918.1"/>
</dbReference>
<dbReference type="EMBL" id="BDSA01000001">
    <property type="protein sequence ID" value="GBE58508.1"/>
    <property type="molecule type" value="Genomic_DNA"/>
</dbReference>
<organism evidence="2 3">
    <name type="scientific">Babesia ovata</name>
    <dbReference type="NCBI Taxonomy" id="189622"/>
    <lineage>
        <taxon>Eukaryota</taxon>
        <taxon>Sar</taxon>
        <taxon>Alveolata</taxon>
        <taxon>Apicomplexa</taxon>
        <taxon>Aconoidasida</taxon>
        <taxon>Piroplasmida</taxon>
        <taxon>Babesiidae</taxon>
        <taxon>Babesia</taxon>
    </lineage>
</organism>
<keyword evidence="1" id="KW-0812">Transmembrane</keyword>
<accession>A0A2H6K691</accession>
<keyword evidence="3" id="KW-1185">Reference proteome</keyword>
<keyword evidence="1" id="KW-1133">Transmembrane helix</keyword>
<keyword evidence="1" id="KW-0472">Membrane</keyword>
<protein>
    <submittedName>
        <fullName evidence="2">Uncharacterized protein</fullName>
    </submittedName>
</protein>
<gene>
    <name evidence="2" type="ORF">BOVATA_000010</name>
</gene>
<dbReference type="Proteomes" id="UP000236319">
    <property type="component" value="Unassembled WGS sequence"/>
</dbReference>
<evidence type="ECO:0000256" key="1">
    <source>
        <dbReference type="SAM" id="Phobius"/>
    </source>
</evidence>